<feature type="compositionally biased region" description="Low complexity" evidence="1">
    <location>
        <begin position="340"/>
        <end position="353"/>
    </location>
</feature>
<feature type="compositionally biased region" description="Polar residues" evidence="1">
    <location>
        <begin position="8"/>
        <end position="24"/>
    </location>
</feature>
<name>A0A095AQ17_SCHHA</name>
<feature type="region of interest" description="Disordered" evidence="1">
    <location>
        <begin position="293"/>
        <end position="316"/>
    </location>
</feature>
<sequence length="541" mass="59140">MGDESIECLSNDSGDSWDILSNSESEMERDPSSQPQPNCLIVCANCGDLLSDEFLQCLLCKNCYVCIKCKAKSPLATKCTEVGEHSFIPTLRLLTSKDVSNLENCESDILSLPETDSTPSVHEDFTDIDNWMKSSSNTQSLTLSDFNSTKGEVEQINFIASEYNVISCICTIFKALMNKLGCRYTIEYVEVEAVPSSPTNDEHQDKKCSNKLSQGDSSILNVLLQFLRNNNQSTIEPSLFDSKLLLASNLESSFPKTFHPHHTTVQNVLLNMDDSSAFQSWFNLGSSLGNTRRKQESLSSNSSSSSLSSEPSPENISQHYDSFPLITTLVGVTSGRFTVSSSSPPLTPTTIPTALKRESLVGSSGDNSPNRSSSSSDFSPQSSICSLSSSPLGAATQFLKSVVKYSAAALNNFDLLSLDQTDDIPVDNWSKPFTSTSTATTTNNNNNNNNKQNIQCNNSSSKQNSSLSLSSSVSLTPSYFPKSVNINNNCNTNHTIGINTAVNSIDNNNKRTVWDNERLREIIIAKPLPSTITETFAYNLR</sequence>
<feature type="compositionally biased region" description="Low complexity" evidence="1">
    <location>
        <begin position="297"/>
        <end position="315"/>
    </location>
</feature>
<accession>A0A095AQ17</accession>
<feature type="region of interest" description="Disordered" evidence="1">
    <location>
        <begin position="338"/>
        <end position="380"/>
    </location>
</feature>
<gene>
    <name evidence="2" type="ORF">MS3_04694</name>
</gene>
<evidence type="ECO:0000313" key="2">
    <source>
        <dbReference type="EMBL" id="KGB36391.1"/>
    </source>
</evidence>
<dbReference type="EMBL" id="KL250771">
    <property type="protein sequence ID" value="KGB36391.1"/>
    <property type="molecule type" value="Genomic_DNA"/>
</dbReference>
<reference evidence="2" key="1">
    <citation type="journal article" date="2012" name="Nat. Genet.">
        <title>Whole-genome sequence of Schistosoma haematobium.</title>
        <authorList>
            <person name="Young N.D."/>
            <person name="Jex A.R."/>
            <person name="Li B."/>
            <person name="Liu S."/>
            <person name="Yang L."/>
            <person name="Xiong Z."/>
            <person name="Li Y."/>
            <person name="Cantacessi C."/>
            <person name="Hall R.S."/>
            <person name="Xu X."/>
            <person name="Chen F."/>
            <person name="Wu X."/>
            <person name="Zerlotini A."/>
            <person name="Oliveira G."/>
            <person name="Hofmann A."/>
            <person name="Zhang G."/>
            <person name="Fang X."/>
            <person name="Kang Y."/>
            <person name="Campbell B.E."/>
            <person name="Loukas A."/>
            <person name="Ranganathan S."/>
            <person name="Rollinson D."/>
            <person name="Rinaldi G."/>
            <person name="Brindley P.J."/>
            <person name="Yang H."/>
            <person name="Wang J."/>
            <person name="Wang J."/>
            <person name="Gasser R.B."/>
        </authorList>
    </citation>
    <scope>NUCLEOTIDE SEQUENCE [LARGE SCALE GENOMIC DNA]</scope>
</reference>
<feature type="compositionally biased region" description="Low complexity" evidence="1">
    <location>
        <begin position="362"/>
        <end position="380"/>
    </location>
</feature>
<evidence type="ECO:0000256" key="1">
    <source>
        <dbReference type="SAM" id="MobiDB-lite"/>
    </source>
</evidence>
<dbReference type="AlphaFoldDB" id="A0A095AQ17"/>
<proteinExistence type="predicted"/>
<protein>
    <submittedName>
        <fullName evidence="2">Uncharacterized protein</fullName>
    </submittedName>
</protein>
<organism evidence="2">
    <name type="scientific">Schistosoma haematobium</name>
    <name type="common">Blood fluke</name>
    <dbReference type="NCBI Taxonomy" id="6185"/>
    <lineage>
        <taxon>Eukaryota</taxon>
        <taxon>Metazoa</taxon>
        <taxon>Spiralia</taxon>
        <taxon>Lophotrochozoa</taxon>
        <taxon>Platyhelminthes</taxon>
        <taxon>Trematoda</taxon>
        <taxon>Digenea</taxon>
        <taxon>Strigeidida</taxon>
        <taxon>Schistosomatoidea</taxon>
        <taxon>Schistosomatidae</taxon>
        <taxon>Schistosoma</taxon>
    </lineage>
</organism>
<feature type="region of interest" description="Disordered" evidence="1">
    <location>
        <begin position="1"/>
        <end position="35"/>
    </location>
</feature>